<name>A0A220IGI3_9VIRU</name>
<evidence type="ECO:0000313" key="7">
    <source>
        <dbReference type="EMBL" id="ASH99095.1"/>
    </source>
</evidence>
<dbReference type="Pfam" id="PF02956">
    <property type="entry name" value="TT_ORF1"/>
    <property type="match status" value="1"/>
</dbReference>
<sequence>MYSRRRYRRGYRRHFLRHRKWRRPRRIWRRHWRRYRRPRVRSVTQVQPRKKKTIVVTGWEILGTIGSQIQYRYDEGTKSGHIDIQNIAPTNKQVDYLAHLIPQRLNNQCSDTWGQGTPRTAQPAKEPNYWNFVGGWGYAKFDFQSLVLRNLLGFNRFSDSFVGYTHIRIIKFRLDLVRGYSVDYLYRLQMHRGPQDREDPLMHPANLLNMPFVTWVESVKRSKCCRHKIIRRRPGIDYTGWYDIETFRNYELFSYMWTAFDPNNPMGKNPRVDSRTEWWDQSWITSKGKDTKIRENMNVTWFDRNWDNTFVKNVNNIMTPEDSIWDFIWPQQKPENFKGKHTPFLPPVINTEVINTLWFRYKIWFQVGGGSISRISPWWPIRETVDTTNPKNGCPPNCPYCIHKGDTDEQGILTEHALERITGDAEHRQRDLVEKLARIIRQSRKRKRVTWEDEKEETASPTHTNPKKGKIKCLRYLASRIGLRLVRK</sequence>
<comment type="function">
    <text evidence="6">Self-assembles to form an icosahedral capsid.</text>
</comment>
<comment type="subcellular location">
    <subcellularLocation>
        <location evidence="1 6">Virion</location>
    </subcellularLocation>
</comment>
<protein>
    <recommendedName>
        <fullName evidence="6">Capsid protein</fullName>
    </recommendedName>
</protein>
<keyword evidence="5 6" id="KW-0946">Virion</keyword>
<evidence type="ECO:0000256" key="4">
    <source>
        <dbReference type="ARBA" id="ARBA00022561"/>
    </source>
</evidence>
<accession>A0A220IGI3</accession>
<evidence type="ECO:0000256" key="2">
    <source>
        <dbReference type="ARBA" id="ARBA00006131"/>
    </source>
</evidence>
<dbReference type="InterPro" id="IPR004219">
    <property type="entry name" value="TTvirus_Unk"/>
</dbReference>
<evidence type="ECO:0000256" key="5">
    <source>
        <dbReference type="ARBA" id="ARBA00022844"/>
    </source>
</evidence>
<reference evidence="7" key="1">
    <citation type="journal article" date="2017" name="Microbiome">
        <title>Virome comparisons in wild-diseased and healthy captive giant pandas.</title>
        <authorList>
            <person name="Zhang W."/>
            <person name="Yang S."/>
            <person name="Shan T."/>
            <person name="Hou R."/>
            <person name="Liu Z."/>
            <person name="Li W."/>
            <person name="Guo L."/>
            <person name="Wang Y."/>
            <person name="Chen P."/>
            <person name="Wang X."/>
            <person name="Feng F."/>
            <person name="Wang H."/>
            <person name="Chen C."/>
            <person name="Shen Q."/>
            <person name="Zhou C."/>
            <person name="Hua X."/>
            <person name="Cui L."/>
            <person name="Deng X."/>
            <person name="Zhang Z."/>
            <person name="Qi D."/>
            <person name="Delwart E."/>
        </authorList>
    </citation>
    <scope>NUCLEOTIDE SEQUENCE</scope>
    <source>
        <strain evidence="7">Gpan20954</strain>
    </source>
</reference>
<dbReference type="EMBL" id="MF327545">
    <property type="protein sequence ID" value="ASH99095.1"/>
    <property type="molecule type" value="Genomic_DNA"/>
</dbReference>
<organism evidence="7">
    <name type="scientific">Giant panda anellovirus</name>
    <dbReference type="NCBI Taxonomy" id="2016460"/>
    <lineage>
        <taxon>Viruses</taxon>
        <taxon>Monodnaviria</taxon>
        <taxon>Shotokuvirae</taxon>
        <taxon>Commensaviricota</taxon>
        <taxon>Cardeaviricetes</taxon>
        <taxon>Sanitavirales</taxon>
        <taxon>Anelloviridae</taxon>
    </lineage>
</organism>
<evidence type="ECO:0000256" key="3">
    <source>
        <dbReference type="ARBA" id="ARBA00022431"/>
    </source>
</evidence>
<keyword evidence="4 6" id="KW-0167">Capsid protein</keyword>
<proteinExistence type="inferred from homology"/>
<evidence type="ECO:0000256" key="6">
    <source>
        <dbReference type="RuleBase" id="RU361230"/>
    </source>
</evidence>
<comment type="similarity">
    <text evidence="2 6">Belongs to the anelloviridae capsid protein family.</text>
</comment>
<evidence type="ECO:0000256" key="1">
    <source>
        <dbReference type="ARBA" id="ARBA00004328"/>
    </source>
</evidence>
<keyword evidence="3 6" id="KW-1140">T=1 icosahedral capsid protein</keyword>
<dbReference type="GO" id="GO:0039615">
    <property type="term" value="C:T=1 icosahedral viral capsid"/>
    <property type="evidence" value="ECO:0007669"/>
    <property type="project" value="UniProtKB-UniRule"/>
</dbReference>